<reference evidence="1 2" key="1">
    <citation type="journal article" date="2013" name="Int. J. Med. Microbiol.">
        <title>Legionella oakridgensis ATCC 33761 genome sequence and phenotypic characterization reveals its replication capacity in amoebae.</title>
        <authorList>
            <person name="Brzuszkiewicz E."/>
            <person name="Schulz T."/>
            <person name="Rydzewski K."/>
            <person name="Daniel R."/>
            <person name="Gillmaier N."/>
            <person name="Dittmann C."/>
            <person name="Holland G."/>
            <person name="Schunder E."/>
            <person name="Lautner M."/>
            <person name="Eisenreich W."/>
            <person name="Luck C."/>
            <person name="Heuner K."/>
        </authorList>
    </citation>
    <scope>NUCLEOTIDE SEQUENCE [LARGE SCALE GENOMIC DNA]</scope>
    <source>
        <strain>OR-10</strain>
        <strain evidence="2">ATCC 33761</strain>
    </source>
</reference>
<dbReference type="EMBL" id="CP004006">
    <property type="protein sequence ID" value="AHE67397.1"/>
    <property type="molecule type" value="Genomic_DNA"/>
</dbReference>
<keyword evidence="2" id="KW-1185">Reference proteome</keyword>
<dbReference type="KEGG" id="lok:Loa_01850"/>
<evidence type="ECO:0000313" key="2">
    <source>
        <dbReference type="Proteomes" id="UP000018838"/>
    </source>
</evidence>
<name>W0BFK0_9GAMM</name>
<sequence length="40" mass="5037">MMFTELSTEFEDRILFKIAFIWEKIYIFQCRYNLLLQIKT</sequence>
<dbReference type="STRING" id="1268635.Loa_01850"/>
<dbReference type="AlphaFoldDB" id="W0BFK0"/>
<dbReference type="Proteomes" id="UP000018838">
    <property type="component" value="Chromosome"/>
</dbReference>
<dbReference type="HOGENOM" id="CLU_3291795_0_0_6"/>
<proteinExistence type="predicted"/>
<organism evidence="1 2">
    <name type="scientific">Legionella oakridgensis ATCC 33761 = DSM 21215</name>
    <dbReference type="NCBI Taxonomy" id="1268635"/>
    <lineage>
        <taxon>Bacteria</taxon>
        <taxon>Pseudomonadati</taxon>
        <taxon>Pseudomonadota</taxon>
        <taxon>Gammaproteobacteria</taxon>
        <taxon>Legionellales</taxon>
        <taxon>Legionellaceae</taxon>
        <taxon>Legionella</taxon>
    </lineage>
</organism>
<protein>
    <submittedName>
        <fullName evidence="1">Uncharacterized protein</fullName>
    </submittedName>
</protein>
<gene>
    <name evidence="1" type="ORF">Loa_01850</name>
</gene>
<evidence type="ECO:0000313" key="1">
    <source>
        <dbReference type="EMBL" id="AHE67397.1"/>
    </source>
</evidence>
<accession>W0BFK0</accession>